<dbReference type="STRING" id="1294263.JCM21531_4501"/>
<protein>
    <submittedName>
        <fullName evidence="1">Long-chain-fatty-acid-CoA ligase</fullName>
    </submittedName>
</protein>
<keyword evidence="1" id="KW-0436">Ligase</keyword>
<comment type="caution">
    <text evidence="1">The sequence shown here is derived from an EMBL/GenBank/DDBJ whole genome shotgun (WGS) entry which is preliminary data.</text>
</comment>
<sequence>MVVNNAFKMDIHFSEKLYKKETIQGFRDKYLKNLKDIVEYTAQTQEVFFTPSDFETLDINQEELDMLFG</sequence>
<accession>W4VDH8</accession>
<gene>
    <name evidence="1" type="ORF">JCM21531_4501</name>
</gene>
<organism evidence="1 2">
    <name type="scientific">Acetivibrio straminisolvens JCM 21531</name>
    <dbReference type="NCBI Taxonomy" id="1294263"/>
    <lineage>
        <taxon>Bacteria</taxon>
        <taxon>Bacillati</taxon>
        <taxon>Bacillota</taxon>
        <taxon>Clostridia</taxon>
        <taxon>Eubacteriales</taxon>
        <taxon>Oscillospiraceae</taxon>
        <taxon>Acetivibrio</taxon>
    </lineage>
</organism>
<dbReference type="EMBL" id="BAVR01000100">
    <property type="protein sequence ID" value="GAE90853.1"/>
    <property type="molecule type" value="Genomic_DNA"/>
</dbReference>
<dbReference type="Proteomes" id="UP000019109">
    <property type="component" value="Unassembled WGS sequence"/>
</dbReference>
<dbReference type="AlphaFoldDB" id="W4VDH8"/>
<proteinExistence type="predicted"/>
<name>W4VDH8_9FIRM</name>
<evidence type="ECO:0000313" key="1">
    <source>
        <dbReference type="EMBL" id="GAE90853.1"/>
    </source>
</evidence>
<evidence type="ECO:0000313" key="2">
    <source>
        <dbReference type="Proteomes" id="UP000019109"/>
    </source>
</evidence>
<keyword evidence="2" id="KW-1185">Reference proteome</keyword>
<dbReference type="GO" id="GO:0016874">
    <property type="term" value="F:ligase activity"/>
    <property type="evidence" value="ECO:0007669"/>
    <property type="project" value="UniProtKB-KW"/>
</dbReference>
<reference evidence="1" key="1">
    <citation type="journal article" date="2014" name="Genome Announc.">
        <title>Draft Genome Sequence of Clostridium straminisolvens Strain JCM 21531T, Isolated from a Cellulose-Degrading Bacterial Community.</title>
        <authorList>
            <person name="Yuki M."/>
            <person name="Oshima K."/>
            <person name="Suda W."/>
            <person name="Sakamoto M."/>
            <person name="Kitamura K."/>
            <person name="Iida T."/>
            <person name="Hattori M."/>
            <person name="Ohkuma M."/>
        </authorList>
    </citation>
    <scope>NUCLEOTIDE SEQUENCE [LARGE SCALE GENOMIC DNA]</scope>
    <source>
        <strain evidence="1">JCM 21531</strain>
    </source>
</reference>